<dbReference type="PROSITE" id="PS51677">
    <property type="entry name" value="NODB"/>
    <property type="match status" value="1"/>
</dbReference>
<dbReference type="AlphaFoldDB" id="A0A1G6VTK8"/>
<keyword evidence="3" id="KW-1185">Reference proteome</keyword>
<name>A0A1G6VTK8_9BACI</name>
<dbReference type="GO" id="GO:0005975">
    <property type="term" value="P:carbohydrate metabolic process"/>
    <property type="evidence" value="ECO:0007669"/>
    <property type="project" value="InterPro"/>
</dbReference>
<reference evidence="3" key="1">
    <citation type="submission" date="2016-10" db="EMBL/GenBank/DDBJ databases">
        <authorList>
            <person name="Varghese N."/>
            <person name="Submissions S."/>
        </authorList>
    </citation>
    <scope>NUCLEOTIDE SEQUENCE [LARGE SCALE GENOMIC DNA]</scope>
    <source>
        <strain evidence="3">DSM 21620</strain>
    </source>
</reference>
<dbReference type="EMBL" id="FMZB01000014">
    <property type="protein sequence ID" value="SDD57020.1"/>
    <property type="molecule type" value="Genomic_DNA"/>
</dbReference>
<protein>
    <submittedName>
        <fullName evidence="2">Polysaccharide deacetylase family sporulation protein PdaB</fullName>
    </submittedName>
</protein>
<dbReference type="GO" id="GO:0016810">
    <property type="term" value="F:hydrolase activity, acting on carbon-nitrogen (but not peptide) bonds"/>
    <property type="evidence" value="ECO:0007669"/>
    <property type="project" value="InterPro"/>
</dbReference>
<accession>A0A1G6VTK8</accession>
<evidence type="ECO:0000259" key="1">
    <source>
        <dbReference type="PROSITE" id="PS51677"/>
    </source>
</evidence>
<dbReference type="InterPro" id="IPR014132">
    <property type="entry name" value="PdaB-like"/>
</dbReference>
<dbReference type="Gene3D" id="3.20.20.370">
    <property type="entry name" value="Glycoside hydrolase/deacetylase"/>
    <property type="match status" value="1"/>
</dbReference>
<dbReference type="NCBIfam" id="TIGR02764">
    <property type="entry name" value="spore_ybaN_pdaB"/>
    <property type="match status" value="1"/>
</dbReference>
<dbReference type="InterPro" id="IPR011330">
    <property type="entry name" value="Glyco_hydro/deAcase_b/a-brl"/>
</dbReference>
<evidence type="ECO:0000313" key="2">
    <source>
        <dbReference type="EMBL" id="SDD57020.1"/>
    </source>
</evidence>
<dbReference type="Proteomes" id="UP000198666">
    <property type="component" value="Unassembled WGS sequence"/>
</dbReference>
<dbReference type="SUPFAM" id="SSF88713">
    <property type="entry name" value="Glycoside hydrolase/deacetylase"/>
    <property type="match status" value="1"/>
</dbReference>
<organism evidence="2 3">
    <name type="scientific">Terribacillus halophilus</name>
    <dbReference type="NCBI Taxonomy" id="361279"/>
    <lineage>
        <taxon>Bacteria</taxon>
        <taxon>Bacillati</taxon>
        <taxon>Bacillota</taxon>
        <taxon>Bacilli</taxon>
        <taxon>Bacillales</taxon>
        <taxon>Bacillaceae</taxon>
        <taxon>Terribacillus</taxon>
    </lineage>
</organism>
<dbReference type="InterPro" id="IPR050248">
    <property type="entry name" value="Polysacc_deacetylase_ArnD"/>
</dbReference>
<dbReference type="PANTHER" id="PTHR10587">
    <property type="entry name" value="GLYCOSYL TRANSFERASE-RELATED"/>
    <property type="match status" value="1"/>
</dbReference>
<dbReference type="InterPro" id="IPR002509">
    <property type="entry name" value="NODB_dom"/>
</dbReference>
<dbReference type="PANTHER" id="PTHR10587:SF128">
    <property type="entry name" value="POLYSACCHARIDE DEACETYLASE PDAB-RELATED"/>
    <property type="match status" value="1"/>
</dbReference>
<dbReference type="Pfam" id="PF01522">
    <property type="entry name" value="Polysacc_deac_1"/>
    <property type="match status" value="1"/>
</dbReference>
<gene>
    <name evidence="2" type="ORF">SAMN05421663_1145</name>
</gene>
<dbReference type="GO" id="GO:0016020">
    <property type="term" value="C:membrane"/>
    <property type="evidence" value="ECO:0007669"/>
    <property type="project" value="TreeGrafter"/>
</dbReference>
<sequence length="256" mass="29175">MICMQHFYVFRFNKWKRWAFVVAAAMFTALIIWMETSSSLSVFSSKEKPAALTQGSKDEPNIALTFNISWGDTQAIPILDELKEQNVKATFFVSGEWAERHPQIVDRIVEDKHELGMMGYRYKSYIEQEPAQIRKDLSYAKEIFRKLGHEDIELLRAPAGDFNTEIIQLSETLGMKVIQYSVNPQDWRNPGTQLIVDEVMEEASNGDIIQLHASDSVKQTEKALETILPALKNKGYHYVTVSELIAGGSPELKEVN</sequence>
<dbReference type="STRING" id="361279.SAMN05421663_1145"/>
<evidence type="ECO:0000313" key="3">
    <source>
        <dbReference type="Proteomes" id="UP000198666"/>
    </source>
</evidence>
<proteinExistence type="predicted"/>
<feature type="domain" description="NodB homology" evidence="1">
    <location>
        <begin position="60"/>
        <end position="239"/>
    </location>
</feature>